<feature type="chain" id="PRO_5035157901" evidence="5">
    <location>
        <begin position="32"/>
        <end position="424"/>
    </location>
</feature>
<dbReference type="AlphaFoldDB" id="A0A8J3DRG7"/>
<dbReference type="GO" id="GO:0009251">
    <property type="term" value="P:glucan catabolic process"/>
    <property type="evidence" value="ECO:0007669"/>
    <property type="project" value="TreeGrafter"/>
</dbReference>
<comment type="caution">
    <text evidence="7">The sequence shown here is derived from an EMBL/GenBank/DDBJ whole genome shotgun (WGS) entry which is preliminary data.</text>
</comment>
<sequence>MVSIFKTQQRNFSRLLAAGVLIAALQAPAGAADISLSRGLNMDQWVTWPAEDKWGDESALFPFPEWRKFVSQERLASLRKDGFDFVRMPVDPSPFLSPRSAHFHDRLFDEVFASVQALLAADLKVIVDLHLISRADNAAVGMEGVLSNEDRWTDYIAVVSGMAEKLSALPASSVALELMNEPGTACDAEGASNWQLRQKSLHAAAREAAPALPIVLTGGCAGTVEGLVALDPKAYDDDNVLWTFHNYQPFLLTHQGAQWAGDLIRYVKGLSYPPSGPGKKVLEARLRDIEQRISKEAPVLRRAGMRAWVREQMALIDTPQKLERTVAAPFDMVANWAKQNNVKPGDILLGEFGMIRQEYQGDFIMPPQDRAAYVKDIIGHAEKAGYAWAIWSYGGAFGIVESFDGKDAEPDVMNVVRTLPERFR</sequence>
<dbReference type="GO" id="GO:0008422">
    <property type="term" value="F:beta-glucosidase activity"/>
    <property type="evidence" value="ECO:0007669"/>
    <property type="project" value="TreeGrafter"/>
</dbReference>
<organism evidence="7 8">
    <name type="scientific">Limoniibacter endophyticus</name>
    <dbReference type="NCBI Taxonomy" id="1565040"/>
    <lineage>
        <taxon>Bacteria</taxon>
        <taxon>Pseudomonadati</taxon>
        <taxon>Pseudomonadota</taxon>
        <taxon>Alphaproteobacteria</taxon>
        <taxon>Hyphomicrobiales</taxon>
        <taxon>Bartonellaceae</taxon>
        <taxon>Limoniibacter</taxon>
    </lineage>
</organism>
<evidence type="ECO:0000259" key="6">
    <source>
        <dbReference type="Pfam" id="PF00150"/>
    </source>
</evidence>
<dbReference type="Gene3D" id="3.20.20.80">
    <property type="entry name" value="Glycosidases"/>
    <property type="match status" value="1"/>
</dbReference>
<feature type="signal peptide" evidence="5">
    <location>
        <begin position="1"/>
        <end position="31"/>
    </location>
</feature>
<feature type="domain" description="Glycoside hydrolase family 5" evidence="6">
    <location>
        <begin position="70"/>
        <end position="395"/>
    </location>
</feature>
<evidence type="ECO:0000256" key="4">
    <source>
        <dbReference type="RuleBase" id="RU361153"/>
    </source>
</evidence>
<keyword evidence="8" id="KW-1185">Reference proteome</keyword>
<evidence type="ECO:0000256" key="1">
    <source>
        <dbReference type="ARBA" id="ARBA00022729"/>
    </source>
</evidence>
<gene>
    <name evidence="7" type="ORF">GCM10010136_27740</name>
</gene>
<keyword evidence="1 5" id="KW-0732">Signal</keyword>
<keyword evidence="2 4" id="KW-0378">Hydrolase</keyword>
<dbReference type="PANTHER" id="PTHR31297:SF17">
    <property type="entry name" value="ENDOGLUCANASE"/>
    <property type="match status" value="1"/>
</dbReference>
<reference evidence="7" key="1">
    <citation type="journal article" date="2014" name="Int. J. Syst. Evol. Microbiol.">
        <title>Complete genome sequence of Corynebacterium casei LMG S-19264T (=DSM 44701T), isolated from a smear-ripened cheese.</title>
        <authorList>
            <consortium name="US DOE Joint Genome Institute (JGI-PGF)"/>
            <person name="Walter F."/>
            <person name="Albersmeier A."/>
            <person name="Kalinowski J."/>
            <person name="Ruckert C."/>
        </authorList>
    </citation>
    <scope>NUCLEOTIDE SEQUENCE</scope>
    <source>
        <strain evidence="7">KCTC 42097</strain>
    </source>
</reference>
<name>A0A8J3DRG7_9HYPH</name>
<dbReference type="InterPro" id="IPR001547">
    <property type="entry name" value="Glyco_hydro_5"/>
</dbReference>
<dbReference type="InterPro" id="IPR017853">
    <property type="entry name" value="GH"/>
</dbReference>
<protein>
    <submittedName>
        <fullName evidence="7">Glycosyl hydrolase</fullName>
    </submittedName>
</protein>
<evidence type="ECO:0000313" key="7">
    <source>
        <dbReference type="EMBL" id="GHC76759.1"/>
    </source>
</evidence>
<accession>A0A8J3DRG7</accession>
<dbReference type="GO" id="GO:0009986">
    <property type="term" value="C:cell surface"/>
    <property type="evidence" value="ECO:0007669"/>
    <property type="project" value="TreeGrafter"/>
</dbReference>
<dbReference type="InterPro" id="IPR050386">
    <property type="entry name" value="Glycosyl_hydrolase_5"/>
</dbReference>
<keyword evidence="3 4" id="KW-0326">Glycosidase</keyword>
<dbReference type="SUPFAM" id="SSF51445">
    <property type="entry name" value="(Trans)glycosidases"/>
    <property type="match status" value="1"/>
</dbReference>
<evidence type="ECO:0000256" key="5">
    <source>
        <dbReference type="SAM" id="SignalP"/>
    </source>
</evidence>
<proteinExistence type="inferred from homology"/>
<comment type="similarity">
    <text evidence="4">Belongs to the glycosyl hydrolase 5 (cellulase A) family.</text>
</comment>
<evidence type="ECO:0000256" key="2">
    <source>
        <dbReference type="ARBA" id="ARBA00022801"/>
    </source>
</evidence>
<dbReference type="EMBL" id="BMZO01000009">
    <property type="protein sequence ID" value="GHC76759.1"/>
    <property type="molecule type" value="Genomic_DNA"/>
</dbReference>
<dbReference type="GO" id="GO:0005576">
    <property type="term" value="C:extracellular region"/>
    <property type="evidence" value="ECO:0007669"/>
    <property type="project" value="TreeGrafter"/>
</dbReference>
<dbReference type="Proteomes" id="UP000641137">
    <property type="component" value="Unassembled WGS sequence"/>
</dbReference>
<reference evidence="7" key="2">
    <citation type="submission" date="2020-09" db="EMBL/GenBank/DDBJ databases">
        <authorList>
            <person name="Sun Q."/>
            <person name="Kim S."/>
        </authorList>
    </citation>
    <scope>NUCLEOTIDE SEQUENCE</scope>
    <source>
        <strain evidence="7">KCTC 42097</strain>
    </source>
</reference>
<evidence type="ECO:0000313" key="8">
    <source>
        <dbReference type="Proteomes" id="UP000641137"/>
    </source>
</evidence>
<evidence type="ECO:0000256" key="3">
    <source>
        <dbReference type="ARBA" id="ARBA00023295"/>
    </source>
</evidence>
<dbReference type="Pfam" id="PF00150">
    <property type="entry name" value="Cellulase"/>
    <property type="match status" value="1"/>
</dbReference>
<dbReference type="PANTHER" id="PTHR31297">
    <property type="entry name" value="GLUCAN ENDO-1,6-BETA-GLUCOSIDASE B"/>
    <property type="match status" value="1"/>
</dbReference>